<gene>
    <name evidence="2" type="ORF">HIV01_012295</name>
</gene>
<name>A0ABX7R9B3_9GAMM</name>
<dbReference type="CDD" id="cd00093">
    <property type="entry name" value="HTH_XRE"/>
    <property type="match status" value="1"/>
</dbReference>
<reference evidence="2 3" key="1">
    <citation type="submission" date="2021-02" db="EMBL/GenBank/DDBJ databases">
        <title>Lysobacter arenosi sp. nov., isolated from soil of gangwondo yeongwol, south Korea.</title>
        <authorList>
            <person name="Kim K.R."/>
            <person name="Kim K.H."/>
            <person name="Jeon C.O."/>
        </authorList>
    </citation>
    <scope>NUCLEOTIDE SEQUENCE [LARGE SCALE GENOMIC DNA]</scope>
    <source>
        <strain evidence="2 3">R7</strain>
    </source>
</reference>
<dbReference type="Proteomes" id="UP000663400">
    <property type="component" value="Chromosome"/>
</dbReference>
<protein>
    <submittedName>
        <fullName evidence="2">Helix-turn-helix transcriptional regulator</fullName>
    </submittedName>
</protein>
<organism evidence="2 3">
    <name type="scientific">Lysobacter arenosi</name>
    <dbReference type="NCBI Taxonomy" id="2795387"/>
    <lineage>
        <taxon>Bacteria</taxon>
        <taxon>Pseudomonadati</taxon>
        <taxon>Pseudomonadota</taxon>
        <taxon>Gammaproteobacteria</taxon>
        <taxon>Lysobacterales</taxon>
        <taxon>Lysobacteraceae</taxon>
        <taxon>Lysobacter</taxon>
    </lineage>
</organism>
<dbReference type="Gene3D" id="1.10.260.40">
    <property type="entry name" value="lambda repressor-like DNA-binding domains"/>
    <property type="match status" value="1"/>
</dbReference>
<feature type="domain" description="HTH cro/C1-type" evidence="1">
    <location>
        <begin position="8"/>
        <end position="63"/>
    </location>
</feature>
<evidence type="ECO:0000313" key="2">
    <source>
        <dbReference type="EMBL" id="QSX73997.1"/>
    </source>
</evidence>
<sequence length="121" mass="13655">MFSMSSRIRRARVAAHLTQAELARRLSVQRSAVTQWERESGTHPSLSHLAQIACETQVHFEWLATGRGECHASMGALDTAVIAQDYAQDELESRVLQGLRQVHSRDREAAVRIVEMFANLR</sequence>
<dbReference type="SMART" id="SM00530">
    <property type="entry name" value="HTH_XRE"/>
    <property type="match status" value="1"/>
</dbReference>
<keyword evidence="3" id="KW-1185">Reference proteome</keyword>
<evidence type="ECO:0000259" key="1">
    <source>
        <dbReference type="PROSITE" id="PS50943"/>
    </source>
</evidence>
<dbReference type="InterPro" id="IPR010982">
    <property type="entry name" value="Lambda_DNA-bd_dom_sf"/>
</dbReference>
<proteinExistence type="predicted"/>
<evidence type="ECO:0000313" key="3">
    <source>
        <dbReference type="Proteomes" id="UP000663400"/>
    </source>
</evidence>
<dbReference type="EMBL" id="CP071517">
    <property type="protein sequence ID" value="QSX73997.1"/>
    <property type="molecule type" value="Genomic_DNA"/>
</dbReference>
<dbReference type="SUPFAM" id="SSF47413">
    <property type="entry name" value="lambda repressor-like DNA-binding domains"/>
    <property type="match status" value="1"/>
</dbReference>
<accession>A0ABX7R9B3</accession>
<dbReference type="Pfam" id="PF01381">
    <property type="entry name" value="HTH_3"/>
    <property type="match status" value="1"/>
</dbReference>
<dbReference type="InterPro" id="IPR001387">
    <property type="entry name" value="Cro/C1-type_HTH"/>
</dbReference>
<dbReference type="PROSITE" id="PS50943">
    <property type="entry name" value="HTH_CROC1"/>
    <property type="match status" value="1"/>
</dbReference>